<dbReference type="PANTHER" id="PTHR31644">
    <property type="entry name" value="TRANSCRIPTIONAL ACTIVATOR ARO80-RELATED"/>
    <property type="match status" value="1"/>
</dbReference>
<feature type="domain" description="Zn(2)-C6 fungal-type" evidence="3">
    <location>
        <begin position="19"/>
        <end position="50"/>
    </location>
</feature>
<dbReference type="InterPro" id="IPR036864">
    <property type="entry name" value="Zn2-C6_fun-type_DNA-bd_sf"/>
</dbReference>
<evidence type="ECO:0000256" key="2">
    <source>
        <dbReference type="SAM" id="MobiDB-lite"/>
    </source>
</evidence>
<feature type="region of interest" description="Disordered" evidence="2">
    <location>
        <begin position="338"/>
        <end position="368"/>
    </location>
</feature>
<dbReference type="PANTHER" id="PTHR31644:SF2">
    <property type="entry name" value="TRANSCRIPTIONAL ACTIVATOR ARO80-RELATED"/>
    <property type="match status" value="1"/>
</dbReference>
<feature type="compositionally biased region" description="Polar residues" evidence="2">
    <location>
        <begin position="76"/>
        <end position="90"/>
    </location>
</feature>
<dbReference type="InterPro" id="IPR052780">
    <property type="entry name" value="AAA_Catabolism_Regulators"/>
</dbReference>
<dbReference type="InterPro" id="IPR001138">
    <property type="entry name" value="Zn2Cys6_DnaBD"/>
</dbReference>
<dbReference type="CDD" id="cd12148">
    <property type="entry name" value="fungal_TF_MHR"/>
    <property type="match status" value="1"/>
</dbReference>
<name>A0A2T4GS38_FUSCU</name>
<evidence type="ECO:0000313" key="5">
    <source>
        <dbReference type="Proteomes" id="UP000241587"/>
    </source>
</evidence>
<dbReference type="GO" id="GO:0000981">
    <property type="term" value="F:DNA-binding transcription factor activity, RNA polymerase II-specific"/>
    <property type="evidence" value="ECO:0007669"/>
    <property type="project" value="InterPro"/>
</dbReference>
<evidence type="ECO:0000259" key="3">
    <source>
        <dbReference type="PROSITE" id="PS50048"/>
    </source>
</evidence>
<dbReference type="PROSITE" id="PS00463">
    <property type="entry name" value="ZN2_CY6_FUNGAL_1"/>
    <property type="match status" value="1"/>
</dbReference>
<dbReference type="GO" id="GO:0008270">
    <property type="term" value="F:zinc ion binding"/>
    <property type="evidence" value="ECO:0007669"/>
    <property type="project" value="InterPro"/>
</dbReference>
<dbReference type="OrthoDB" id="2262349at2759"/>
<dbReference type="AlphaFoldDB" id="A0A2T4GS38"/>
<sequence>MPTISGSSPQRQYRRGYAACAVCRSHKVKCVLGTGPPCAKCRREGRECVFDRTKRGPRTRDVSQWAEAAQPPADITVTTDDAQRQTWDGYTTSRSTTSESNRDDASVPRVSDSNSARREPSSSVHRPQVPAHSPTSLLERTICPSEALGFFNKPRVSQESGPPVSIPVSSFPAPANQQKRTDFCAFWHPPTVDELSRIDDEIVDVWNQIPYVRMGWFTAQEALTYMDLFHRHLALFCPAFMSDIEVGRSRYARIAQEPMLCTTILMITSRFFTLPRSGGLSQSYLIHHRLWQQCERLIQLLMYGQEKYLRGSYTWGTLQSLLLLSEWHPRALRSVSSTSQNDTWQGTEPGLSDEASSERQEQSQASRYEQDLLAQSKHSDRVSWMMVGAALNLAHEAGVFVDACYPNGTLGSDWLGPLRTRKLLYVYVTNLSVRLGFQNTFTQDIILARAVLPAEGIDRSGTDSSDVSMELWLSLVRLIRTASAMFFRSPTTTKDHLRNGDYIIMLQSFVVTLSKWHDDFVASQSIMNQNIQSLLLIEYHNLKTYTHALAIQAVLERTASQTFTTCQKKDRLELLSTCYLPEDFAFIHEVTTNSTRILQITIAMADDGRLRFVPVRQLHSILSAFMFLFKAITICTSREDLQTSLSVLEQCAKALGEADMDELDVSRDTLSFFQLHVRKIRNQVNILFSAPINSEEALVAQVLADSSEPLSGDDDLASQPLLRGINWNQELFPIPGLPTDFATSWFSLDSSFSLSGIDPEW</sequence>
<proteinExistence type="predicted"/>
<dbReference type="SMART" id="SM00066">
    <property type="entry name" value="GAL4"/>
    <property type="match status" value="1"/>
</dbReference>
<dbReference type="CDD" id="cd00067">
    <property type="entry name" value="GAL4"/>
    <property type="match status" value="1"/>
</dbReference>
<dbReference type="Pfam" id="PF00172">
    <property type="entry name" value="Zn_clus"/>
    <property type="match status" value="1"/>
</dbReference>
<dbReference type="EMBL" id="PVEM01000007">
    <property type="protein sequence ID" value="PTD06361.1"/>
    <property type="molecule type" value="Genomic_DNA"/>
</dbReference>
<dbReference type="GO" id="GO:0045944">
    <property type="term" value="P:positive regulation of transcription by RNA polymerase II"/>
    <property type="evidence" value="ECO:0007669"/>
    <property type="project" value="TreeGrafter"/>
</dbReference>
<dbReference type="GO" id="GO:0005634">
    <property type="term" value="C:nucleus"/>
    <property type="evidence" value="ECO:0007669"/>
    <property type="project" value="TreeGrafter"/>
</dbReference>
<dbReference type="PROSITE" id="PS50048">
    <property type="entry name" value="ZN2_CY6_FUNGAL_2"/>
    <property type="match status" value="1"/>
</dbReference>
<organism evidence="4 5">
    <name type="scientific">Fusarium culmorum</name>
    <dbReference type="NCBI Taxonomy" id="5516"/>
    <lineage>
        <taxon>Eukaryota</taxon>
        <taxon>Fungi</taxon>
        <taxon>Dikarya</taxon>
        <taxon>Ascomycota</taxon>
        <taxon>Pezizomycotina</taxon>
        <taxon>Sordariomycetes</taxon>
        <taxon>Hypocreomycetidae</taxon>
        <taxon>Hypocreales</taxon>
        <taxon>Nectriaceae</taxon>
        <taxon>Fusarium</taxon>
    </lineage>
</organism>
<keyword evidence="1" id="KW-0539">Nucleus</keyword>
<dbReference type="OMA" id="KCRFVRQ"/>
<accession>A0A2T4GS38</accession>
<evidence type="ECO:0000313" key="4">
    <source>
        <dbReference type="EMBL" id="PTD06361.1"/>
    </source>
</evidence>
<dbReference type="GO" id="GO:0009074">
    <property type="term" value="P:aromatic amino acid family catabolic process"/>
    <property type="evidence" value="ECO:0007669"/>
    <property type="project" value="TreeGrafter"/>
</dbReference>
<evidence type="ECO:0000256" key="1">
    <source>
        <dbReference type="ARBA" id="ARBA00023242"/>
    </source>
</evidence>
<comment type="caution">
    <text evidence="4">The sequence shown here is derived from an EMBL/GenBank/DDBJ whole genome shotgun (WGS) entry which is preliminary data.</text>
</comment>
<gene>
    <name evidence="4" type="ORF">FCULG_00011870</name>
</gene>
<reference evidence="4 5" key="1">
    <citation type="submission" date="2018-02" db="EMBL/GenBank/DDBJ databases">
        <title>Fusarium culmorum secondary metabolites in fungal-bacterial-plant interactions.</title>
        <authorList>
            <person name="Schmidt R."/>
        </authorList>
    </citation>
    <scope>NUCLEOTIDE SEQUENCE [LARGE SCALE GENOMIC DNA]</scope>
    <source>
        <strain evidence="4 5">PV</strain>
    </source>
</reference>
<dbReference type="Proteomes" id="UP000241587">
    <property type="component" value="Unassembled WGS sequence"/>
</dbReference>
<keyword evidence="5" id="KW-1185">Reference proteome</keyword>
<protein>
    <recommendedName>
        <fullName evidence="3">Zn(2)-C6 fungal-type domain-containing protein</fullName>
    </recommendedName>
</protein>
<dbReference type="SUPFAM" id="SSF57701">
    <property type="entry name" value="Zn2/Cys6 DNA-binding domain"/>
    <property type="match status" value="1"/>
</dbReference>
<dbReference type="Gene3D" id="4.10.240.10">
    <property type="entry name" value="Zn(2)-C6 fungal-type DNA-binding domain"/>
    <property type="match status" value="1"/>
</dbReference>
<feature type="region of interest" description="Disordered" evidence="2">
    <location>
        <begin position="55"/>
        <end position="136"/>
    </location>
</feature>